<dbReference type="GO" id="GO:0019843">
    <property type="term" value="F:rRNA binding"/>
    <property type="evidence" value="ECO:0007669"/>
    <property type="project" value="UniProtKB-UniRule"/>
</dbReference>
<dbReference type="PANTHER" id="PTHR11620">
    <property type="entry name" value="60S RIBOSOMAL PROTEIN L23A"/>
    <property type="match status" value="1"/>
</dbReference>
<dbReference type="EMBL" id="CP051774">
    <property type="protein sequence ID" value="QJE96049.1"/>
    <property type="molecule type" value="Genomic_DNA"/>
</dbReference>
<dbReference type="HAMAP" id="MF_01369_B">
    <property type="entry name" value="Ribosomal_uL23_B"/>
    <property type="match status" value="1"/>
</dbReference>
<evidence type="ECO:0000256" key="4">
    <source>
        <dbReference type="ARBA" id="ARBA00022980"/>
    </source>
</evidence>
<dbReference type="GO" id="GO:0003735">
    <property type="term" value="F:structural constituent of ribosome"/>
    <property type="evidence" value="ECO:0007669"/>
    <property type="project" value="InterPro"/>
</dbReference>
<reference evidence="8 9" key="1">
    <citation type="submission" date="2020-04" db="EMBL/GenBank/DDBJ databases">
        <title>Luteolibacter sp. G-1-1-1 isolated from soil.</title>
        <authorList>
            <person name="Dahal R.H."/>
        </authorList>
    </citation>
    <scope>NUCLEOTIDE SEQUENCE [LARGE SCALE GENOMIC DNA]</scope>
    <source>
        <strain evidence="8 9">G-1-1-1</strain>
    </source>
</reference>
<dbReference type="InterPro" id="IPR001014">
    <property type="entry name" value="Ribosomal_uL23_CS"/>
</dbReference>
<sequence>MKDIYQVIKNVRLSEKATMLQETNNEVVLEVDRKANKLDIKRAVETLLGKKVADVRTLNYSGKAKRKRRADEGRTNHWKKAVVRLKEGESFDLV</sequence>
<dbReference type="Gene3D" id="3.30.70.330">
    <property type="match status" value="1"/>
</dbReference>
<keyword evidence="3 6" id="KW-0694">RNA-binding</keyword>
<dbReference type="SUPFAM" id="SSF54189">
    <property type="entry name" value="Ribosomal proteins S24e, L23 and L15e"/>
    <property type="match status" value="1"/>
</dbReference>
<dbReference type="AlphaFoldDB" id="A0A858RI03"/>
<evidence type="ECO:0000256" key="7">
    <source>
        <dbReference type="RuleBase" id="RU003934"/>
    </source>
</evidence>
<dbReference type="GO" id="GO:0005840">
    <property type="term" value="C:ribosome"/>
    <property type="evidence" value="ECO:0007669"/>
    <property type="project" value="UniProtKB-KW"/>
</dbReference>
<proteinExistence type="inferred from homology"/>
<name>A0A858RI03_9BACT</name>
<keyword evidence="4 6" id="KW-0689">Ribosomal protein</keyword>
<dbReference type="Pfam" id="PF00276">
    <property type="entry name" value="Ribosomal_L23"/>
    <property type="match status" value="1"/>
</dbReference>
<evidence type="ECO:0000313" key="8">
    <source>
        <dbReference type="EMBL" id="QJE96049.1"/>
    </source>
</evidence>
<accession>A0A858RI03</accession>
<dbReference type="NCBIfam" id="NF004363">
    <property type="entry name" value="PRK05738.2-4"/>
    <property type="match status" value="1"/>
</dbReference>
<dbReference type="GO" id="GO:1990904">
    <property type="term" value="C:ribonucleoprotein complex"/>
    <property type="evidence" value="ECO:0007669"/>
    <property type="project" value="UniProtKB-KW"/>
</dbReference>
<dbReference type="Proteomes" id="UP000501812">
    <property type="component" value="Chromosome"/>
</dbReference>
<dbReference type="InterPro" id="IPR012677">
    <property type="entry name" value="Nucleotide-bd_a/b_plait_sf"/>
</dbReference>
<comment type="subunit">
    <text evidence="6">Part of the 50S ribosomal subunit. Contacts protein L29, and trigger factor when it is bound to the ribosome.</text>
</comment>
<keyword evidence="2 6" id="KW-0699">rRNA-binding</keyword>
<keyword evidence="9" id="KW-1185">Reference proteome</keyword>
<dbReference type="NCBIfam" id="NF004359">
    <property type="entry name" value="PRK05738.1-3"/>
    <property type="match status" value="1"/>
</dbReference>
<organism evidence="8 9">
    <name type="scientific">Luteolibacter luteus</name>
    <dbReference type="NCBI Taxonomy" id="2728835"/>
    <lineage>
        <taxon>Bacteria</taxon>
        <taxon>Pseudomonadati</taxon>
        <taxon>Verrucomicrobiota</taxon>
        <taxon>Verrucomicrobiia</taxon>
        <taxon>Verrucomicrobiales</taxon>
        <taxon>Verrucomicrobiaceae</taxon>
        <taxon>Luteolibacter</taxon>
    </lineage>
</organism>
<dbReference type="PROSITE" id="PS00050">
    <property type="entry name" value="RIBOSOMAL_L23"/>
    <property type="match status" value="1"/>
</dbReference>
<evidence type="ECO:0000256" key="2">
    <source>
        <dbReference type="ARBA" id="ARBA00022730"/>
    </source>
</evidence>
<evidence type="ECO:0000256" key="3">
    <source>
        <dbReference type="ARBA" id="ARBA00022884"/>
    </source>
</evidence>
<dbReference type="InterPro" id="IPR012678">
    <property type="entry name" value="Ribosomal_uL23/eL15/eS24_sf"/>
</dbReference>
<dbReference type="GO" id="GO:0006412">
    <property type="term" value="P:translation"/>
    <property type="evidence" value="ECO:0007669"/>
    <property type="project" value="UniProtKB-UniRule"/>
</dbReference>
<dbReference type="RefSeq" id="WP_169454405.1">
    <property type="nucleotide sequence ID" value="NZ_CP051774.1"/>
</dbReference>
<evidence type="ECO:0000313" key="9">
    <source>
        <dbReference type="Proteomes" id="UP000501812"/>
    </source>
</evidence>
<protein>
    <recommendedName>
        <fullName evidence="6">Large ribosomal subunit protein uL23</fullName>
    </recommendedName>
</protein>
<dbReference type="KEGG" id="luo:HHL09_09715"/>
<comment type="similarity">
    <text evidence="1 6 7">Belongs to the universal ribosomal protein uL23 family.</text>
</comment>
<evidence type="ECO:0000256" key="1">
    <source>
        <dbReference type="ARBA" id="ARBA00006700"/>
    </source>
</evidence>
<gene>
    <name evidence="6 8" type="primary">rplW</name>
    <name evidence="8" type="ORF">HHL09_09715</name>
</gene>
<evidence type="ECO:0000256" key="6">
    <source>
        <dbReference type="HAMAP-Rule" id="MF_01369"/>
    </source>
</evidence>
<evidence type="ECO:0000256" key="5">
    <source>
        <dbReference type="ARBA" id="ARBA00023274"/>
    </source>
</evidence>
<dbReference type="InterPro" id="IPR013025">
    <property type="entry name" value="Ribosomal_uL23-like"/>
</dbReference>
<keyword evidence="5 6" id="KW-0687">Ribonucleoprotein</keyword>
<comment type="function">
    <text evidence="6">One of the early assembly proteins it binds 23S rRNA. One of the proteins that surrounds the polypeptide exit tunnel on the outside of the ribosome. Forms the main docking site for trigger factor binding to the ribosome.</text>
</comment>